<evidence type="ECO:0000313" key="2">
    <source>
        <dbReference type="Proteomes" id="UP000542674"/>
    </source>
</evidence>
<protein>
    <submittedName>
        <fullName evidence="1">Uncharacterized protein</fullName>
    </submittedName>
</protein>
<accession>A0A7W7T9C7</accession>
<name>A0A7W7T9C7_9PSEU</name>
<comment type="caution">
    <text evidence="1">The sequence shown here is derived from an EMBL/GenBank/DDBJ whole genome shotgun (WGS) entry which is preliminary data.</text>
</comment>
<dbReference type="AlphaFoldDB" id="A0A7W7T9C7"/>
<sequence>MTIPQWVEPCLKTYEEDKMTIPKYPMEKPGSMVEVREVMKVLAVACSNRGYVVVLTTGELNRESGDDRMVGIPEQDAAILRKLIGAGLVIVVPAFRVMRSGPVVTSAAPVVISEHGWELLRQWEDLMGPAA</sequence>
<evidence type="ECO:0000313" key="1">
    <source>
        <dbReference type="EMBL" id="MBB4968976.1"/>
    </source>
</evidence>
<organism evidence="1 2">
    <name type="scientific">Saccharothrix violaceirubra</name>
    <dbReference type="NCBI Taxonomy" id="413306"/>
    <lineage>
        <taxon>Bacteria</taxon>
        <taxon>Bacillati</taxon>
        <taxon>Actinomycetota</taxon>
        <taxon>Actinomycetes</taxon>
        <taxon>Pseudonocardiales</taxon>
        <taxon>Pseudonocardiaceae</taxon>
        <taxon>Saccharothrix</taxon>
    </lineage>
</organism>
<dbReference type="RefSeq" id="WP_184674700.1">
    <property type="nucleotide sequence ID" value="NZ_BAABAI010000043.1"/>
</dbReference>
<gene>
    <name evidence="1" type="ORF">F4559_006335</name>
</gene>
<keyword evidence="2" id="KW-1185">Reference proteome</keyword>
<dbReference type="Proteomes" id="UP000542674">
    <property type="component" value="Unassembled WGS sequence"/>
</dbReference>
<reference evidence="1 2" key="1">
    <citation type="submission" date="2020-08" db="EMBL/GenBank/DDBJ databases">
        <title>Sequencing the genomes of 1000 actinobacteria strains.</title>
        <authorList>
            <person name="Klenk H.-P."/>
        </authorList>
    </citation>
    <scope>NUCLEOTIDE SEQUENCE [LARGE SCALE GENOMIC DNA]</scope>
    <source>
        <strain evidence="1 2">DSM 45084</strain>
    </source>
</reference>
<dbReference type="EMBL" id="JACHJS010000001">
    <property type="protein sequence ID" value="MBB4968976.1"/>
    <property type="molecule type" value="Genomic_DNA"/>
</dbReference>
<proteinExistence type="predicted"/>